<accession>A0A364JZ89</accession>
<dbReference type="EMBL" id="QLMK01000001">
    <property type="protein sequence ID" value="RAK33869.1"/>
    <property type="molecule type" value="Genomic_DNA"/>
</dbReference>
<dbReference type="RefSeq" id="WP_111573741.1">
    <property type="nucleotide sequence ID" value="NZ_JBHEEY010000001.1"/>
</dbReference>
<comment type="caution">
    <text evidence="4">The sequence shown here is derived from an EMBL/GenBank/DDBJ whole genome shotgun (WGS) entry which is preliminary data.</text>
</comment>
<sequence length="156" mass="17757">MRNSALIRPAWTPATIALMVLGFIFFWPLGLAMLAYIIWGDRLDGFKRNVNEKTDSVFSTFSNCCKKDRSPFSSSFGGTGNAAFDEWRKQELDRLDEERRKLDEARAEFETYAEELRRARDKQEFDRFMSQRRAGASADNAPAPRKDNDGDGVTGA</sequence>
<keyword evidence="3" id="KW-1133">Transmembrane helix</keyword>
<feature type="coiled-coil region" evidence="1">
    <location>
        <begin position="88"/>
        <end position="122"/>
    </location>
</feature>
<evidence type="ECO:0000313" key="5">
    <source>
        <dbReference type="Proteomes" id="UP000249453"/>
    </source>
</evidence>
<dbReference type="OrthoDB" id="9806878at2"/>
<reference evidence="4 5" key="1">
    <citation type="submission" date="2018-06" db="EMBL/GenBank/DDBJ databases">
        <title>Genomic Encyclopedia of Type Strains, Phase IV (KMG-IV): sequencing the most valuable type-strain genomes for metagenomic binning, comparative biology and taxonomic classification.</title>
        <authorList>
            <person name="Goeker M."/>
        </authorList>
    </citation>
    <scope>NUCLEOTIDE SEQUENCE [LARGE SCALE GENOMIC DNA]</scope>
    <source>
        <strain evidence="4 5">DSM 26720</strain>
    </source>
</reference>
<organism evidence="4 5">
    <name type="scientific">Falsochrobactrum ovis</name>
    <dbReference type="NCBI Taxonomy" id="1293442"/>
    <lineage>
        <taxon>Bacteria</taxon>
        <taxon>Pseudomonadati</taxon>
        <taxon>Pseudomonadota</taxon>
        <taxon>Alphaproteobacteria</taxon>
        <taxon>Hyphomicrobiales</taxon>
        <taxon>Brucellaceae</taxon>
        <taxon>Falsochrobactrum</taxon>
    </lineage>
</organism>
<evidence type="ECO:0000256" key="2">
    <source>
        <dbReference type="SAM" id="MobiDB-lite"/>
    </source>
</evidence>
<dbReference type="Proteomes" id="UP000249453">
    <property type="component" value="Unassembled WGS sequence"/>
</dbReference>
<proteinExistence type="predicted"/>
<gene>
    <name evidence="4" type="ORF">C7374_101193</name>
</gene>
<keyword evidence="1" id="KW-0175">Coiled coil</keyword>
<keyword evidence="5" id="KW-1185">Reference proteome</keyword>
<dbReference type="Pfam" id="PF11014">
    <property type="entry name" value="DUF2852"/>
    <property type="match status" value="1"/>
</dbReference>
<name>A0A364JZ89_9HYPH</name>
<feature type="transmembrane region" description="Helical" evidence="3">
    <location>
        <begin position="16"/>
        <end position="39"/>
    </location>
</feature>
<evidence type="ECO:0000256" key="1">
    <source>
        <dbReference type="SAM" id="Coils"/>
    </source>
</evidence>
<keyword evidence="3" id="KW-0472">Membrane</keyword>
<protein>
    <submittedName>
        <fullName evidence="4">Uncharacterized protein DUF2852</fullName>
    </submittedName>
</protein>
<dbReference type="InterPro" id="IPR021273">
    <property type="entry name" value="DUF2852"/>
</dbReference>
<evidence type="ECO:0000256" key="3">
    <source>
        <dbReference type="SAM" id="Phobius"/>
    </source>
</evidence>
<evidence type="ECO:0000313" key="4">
    <source>
        <dbReference type="EMBL" id="RAK33869.1"/>
    </source>
</evidence>
<feature type="region of interest" description="Disordered" evidence="2">
    <location>
        <begin position="123"/>
        <end position="156"/>
    </location>
</feature>
<dbReference type="AlphaFoldDB" id="A0A364JZ89"/>
<keyword evidence="3" id="KW-0812">Transmembrane</keyword>